<reference evidence="12 13" key="1">
    <citation type="journal article" date="2016" name="Nat. Commun.">
        <title>Thousands of microbial genomes shed light on interconnected biogeochemical processes in an aquifer system.</title>
        <authorList>
            <person name="Anantharaman K."/>
            <person name="Brown C.T."/>
            <person name="Hug L.A."/>
            <person name="Sharon I."/>
            <person name="Castelle C.J."/>
            <person name="Probst A.J."/>
            <person name="Thomas B.C."/>
            <person name="Singh A."/>
            <person name="Wilkins M.J."/>
            <person name="Karaoz U."/>
            <person name="Brodie E.L."/>
            <person name="Williams K.H."/>
            <person name="Hubbard S.S."/>
            <person name="Banfield J.F."/>
        </authorList>
    </citation>
    <scope>NUCLEOTIDE SEQUENCE [LARGE SCALE GENOMIC DNA]</scope>
</reference>
<name>A0A1F8DSJ9_9BACT</name>
<dbReference type="InterPro" id="IPR005759">
    <property type="entry name" value="Nth"/>
</dbReference>
<dbReference type="InterPro" id="IPR011257">
    <property type="entry name" value="DNA_glycosylase"/>
</dbReference>
<dbReference type="Gene3D" id="1.10.340.30">
    <property type="entry name" value="Hypothetical protein, domain 2"/>
    <property type="match status" value="1"/>
</dbReference>
<evidence type="ECO:0000256" key="3">
    <source>
        <dbReference type="ARBA" id="ARBA00022723"/>
    </source>
</evidence>
<dbReference type="GO" id="GO:0019104">
    <property type="term" value="F:DNA N-glycosylase activity"/>
    <property type="evidence" value="ECO:0007669"/>
    <property type="project" value="UniProtKB-UniRule"/>
</dbReference>
<keyword evidence="12" id="KW-0540">Nuclease</keyword>
<dbReference type="Gene3D" id="1.10.1670.10">
    <property type="entry name" value="Helix-hairpin-Helix base-excision DNA repair enzymes (C-terminal)"/>
    <property type="match status" value="1"/>
</dbReference>
<keyword evidence="10" id="KW-0238">DNA-binding</keyword>
<dbReference type="GO" id="GO:0006285">
    <property type="term" value="P:base-excision repair, AP site formation"/>
    <property type="evidence" value="ECO:0007669"/>
    <property type="project" value="TreeGrafter"/>
</dbReference>
<evidence type="ECO:0000256" key="6">
    <source>
        <dbReference type="ARBA" id="ARBA00023004"/>
    </source>
</evidence>
<gene>
    <name evidence="10" type="primary">nth</name>
    <name evidence="12" type="ORF">A3A20_02555</name>
</gene>
<dbReference type="GO" id="GO:0051539">
    <property type="term" value="F:4 iron, 4 sulfur cluster binding"/>
    <property type="evidence" value="ECO:0007669"/>
    <property type="project" value="UniProtKB-KW"/>
</dbReference>
<evidence type="ECO:0000256" key="8">
    <source>
        <dbReference type="ARBA" id="ARBA00023204"/>
    </source>
</evidence>
<comment type="catalytic activity">
    <reaction evidence="10">
        <text>2'-deoxyribonucleotide-(2'-deoxyribose 5'-phosphate)-2'-deoxyribonucleotide-DNA = a 3'-end 2'-deoxyribonucleotide-(2,3-dehydro-2,3-deoxyribose 5'-phosphate)-DNA + a 5'-end 5'-phospho-2'-deoxyribonucleoside-DNA + H(+)</text>
        <dbReference type="Rhea" id="RHEA:66592"/>
        <dbReference type="Rhea" id="RHEA-COMP:13180"/>
        <dbReference type="Rhea" id="RHEA-COMP:16897"/>
        <dbReference type="Rhea" id="RHEA-COMP:17067"/>
        <dbReference type="ChEBI" id="CHEBI:15378"/>
        <dbReference type="ChEBI" id="CHEBI:136412"/>
        <dbReference type="ChEBI" id="CHEBI:157695"/>
        <dbReference type="ChEBI" id="CHEBI:167181"/>
        <dbReference type="EC" id="4.2.99.18"/>
    </reaction>
</comment>
<dbReference type="Pfam" id="PF00730">
    <property type="entry name" value="HhH-GPD"/>
    <property type="match status" value="1"/>
</dbReference>
<organism evidence="12 13">
    <name type="scientific">Candidatus Wolfebacteria bacterium RIFCSPLOWO2_01_FULL_45_19</name>
    <dbReference type="NCBI Taxonomy" id="1802557"/>
    <lineage>
        <taxon>Bacteria</taxon>
        <taxon>Candidatus Wolfeibacteriota</taxon>
    </lineage>
</organism>
<keyword evidence="12" id="KW-0255">Endonuclease</keyword>
<evidence type="ECO:0000256" key="10">
    <source>
        <dbReference type="HAMAP-Rule" id="MF_00942"/>
    </source>
</evidence>
<keyword evidence="7" id="KW-0411">Iron-sulfur</keyword>
<dbReference type="CDD" id="cd00056">
    <property type="entry name" value="ENDO3c"/>
    <property type="match status" value="1"/>
</dbReference>
<dbReference type="HAMAP" id="MF_00942">
    <property type="entry name" value="Nth"/>
    <property type="match status" value="1"/>
</dbReference>
<dbReference type="InterPro" id="IPR003265">
    <property type="entry name" value="HhH-GPD_domain"/>
</dbReference>
<accession>A0A1F8DSJ9</accession>
<dbReference type="NCBIfam" id="TIGR01083">
    <property type="entry name" value="nth"/>
    <property type="match status" value="1"/>
</dbReference>
<evidence type="ECO:0000256" key="4">
    <source>
        <dbReference type="ARBA" id="ARBA00022763"/>
    </source>
</evidence>
<sequence length="225" mass="26246">MTSQKLKKRKKWTKKIVVALKKLFPKAKIALKYKNNWELLVAVILSAQCTDKKVNEVTEKLFKKYKTLDDYVKADRKEFEKDVRSTGFYRNKAKNILAAAKIIKEKFGGKIPRTMEEILTLPGVARKTANVVLGNAYGVVEGIAVDTHVWRLSRKFDLTDYDDPVKIERDLMKLLPKKEWFDFTYRMIEYGRKICPARKHNCSTHQLSKIYPSVANRWCIKKSNL</sequence>
<dbReference type="FunFam" id="1.10.340.30:FF:000001">
    <property type="entry name" value="Endonuclease III"/>
    <property type="match status" value="1"/>
</dbReference>
<evidence type="ECO:0000256" key="1">
    <source>
        <dbReference type="ARBA" id="ARBA00008343"/>
    </source>
</evidence>
<dbReference type="SMART" id="SM00478">
    <property type="entry name" value="ENDO3c"/>
    <property type="match status" value="1"/>
</dbReference>
<comment type="cofactor">
    <cofactor evidence="10">
        <name>[4Fe-4S] cluster</name>
        <dbReference type="ChEBI" id="CHEBI:49883"/>
    </cofactor>
    <text evidence="10">Binds 1 [4Fe-4S] cluster.</text>
</comment>
<protein>
    <recommendedName>
        <fullName evidence="10">Endonuclease III</fullName>
        <ecNumber evidence="10">4.2.99.18</ecNumber>
    </recommendedName>
    <alternativeName>
        <fullName evidence="10">DNA-(apurinic or apyrimidinic site) lyase</fullName>
    </alternativeName>
</protein>
<evidence type="ECO:0000313" key="12">
    <source>
        <dbReference type="EMBL" id="OGM91432.1"/>
    </source>
</evidence>
<dbReference type="Pfam" id="PF00633">
    <property type="entry name" value="HHH"/>
    <property type="match status" value="1"/>
</dbReference>
<dbReference type="EMBL" id="MGIR01000002">
    <property type="protein sequence ID" value="OGM91432.1"/>
    <property type="molecule type" value="Genomic_DNA"/>
</dbReference>
<dbReference type="AlphaFoldDB" id="A0A1F8DSJ9"/>
<evidence type="ECO:0000256" key="7">
    <source>
        <dbReference type="ARBA" id="ARBA00023014"/>
    </source>
</evidence>
<evidence type="ECO:0000259" key="11">
    <source>
        <dbReference type="SMART" id="SM00478"/>
    </source>
</evidence>
<dbReference type="STRING" id="1802557.A3A20_02555"/>
<proteinExistence type="inferred from homology"/>
<comment type="caution">
    <text evidence="12">The sequence shown here is derived from an EMBL/GenBank/DDBJ whole genome shotgun (WGS) entry which is preliminary data.</text>
</comment>
<dbReference type="InterPro" id="IPR000445">
    <property type="entry name" value="HhH_motif"/>
</dbReference>
<dbReference type="PROSITE" id="PS01155">
    <property type="entry name" value="ENDONUCLEASE_III_2"/>
    <property type="match status" value="1"/>
</dbReference>
<evidence type="ECO:0000313" key="13">
    <source>
        <dbReference type="Proteomes" id="UP000178946"/>
    </source>
</evidence>
<dbReference type="SUPFAM" id="SSF48150">
    <property type="entry name" value="DNA-glycosylase"/>
    <property type="match status" value="1"/>
</dbReference>
<keyword evidence="2" id="KW-0004">4Fe-4S</keyword>
<dbReference type="GO" id="GO:0046872">
    <property type="term" value="F:metal ion binding"/>
    <property type="evidence" value="ECO:0007669"/>
    <property type="project" value="UniProtKB-KW"/>
</dbReference>
<keyword evidence="6" id="KW-0408">Iron</keyword>
<dbReference type="Proteomes" id="UP000178946">
    <property type="component" value="Unassembled WGS sequence"/>
</dbReference>
<dbReference type="EC" id="4.2.99.18" evidence="10"/>
<evidence type="ECO:0000256" key="9">
    <source>
        <dbReference type="ARBA" id="ARBA00023295"/>
    </source>
</evidence>
<feature type="domain" description="HhH-GPD" evidence="11">
    <location>
        <begin position="45"/>
        <end position="193"/>
    </location>
</feature>
<dbReference type="GO" id="GO:0140078">
    <property type="term" value="F:class I DNA-(apurinic or apyrimidinic site) endonuclease activity"/>
    <property type="evidence" value="ECO:0007669"/>
    <property type="project" value="UniProtKB-EC"/>
</dbReference>
<evidence type="ECO:0000256" key="5">
    <source>
        <dbReference type="ARBA" id="ARBA00022801"/>
    </source>
</evidence>
<comment type="caution">
    <text evidence="10">Lacks conserved residue(s) required for the propagation of feature annotation.</text>
</comment>
<dbReference type="PIRSF" id="PIRSF001435">
    <property type="entry name" value="Nth"/>
    <property type="match status" value="1"/>
</dbReference>
<dbReference type="PANTHER" id="PTHR10359">
    <property type="entry name" value="A/G-SPECIFIC ADENINE GLYCOSYLASE/ENDONUCLEASE III"/>
    <property type="match status" value="1"/>
</dbReference>
<keyword evidence="10" id="KW-0456">Lyase</keyword>
<dbReference type="InterPro" id="IPR023170">
    <property type="entry name" value="HhH_base_excis_C"/>
</dbReference>
<keyword evidence="3" id="KW-0479">Metal-binding</keyword>
<keyword evidence="5 10" id="KW-0378">Hydrolase</keyword>
<dbReference type="PANTHER" id="PTHR10359:SF18">
    <property type="entry name" value="ENDONUCLEASE III"/>
    <property type="match status" value="1"/>
</dbReference>
<dbReference type="InterPro" id="IPR004036">
    <property type="entry name" value="Endonuclease-III-like_CS2"/>
</dbReference>
<keyword evidence="9 10" id="KW-0326">Glycosidase</keyword>
<dbReference type="GO" id="GO:0003677">
    <property type="term" value="F:DNA binding"/>
    <property type="evidence" value="ECO:0007669"/>
    <property type="project" value="UniProtKB-UniRule"/>
</dbReference>
<keyword evidence="4 10" id="KW-0227">DNA damage</keyword>
<evidence type="ECO:0000256" key="2">
    <source>
        <dbReference type="ARBA" id="ARBA00022485"/>
    </source>
</evidence>
<comment type="function">
    <text evidence="10">DNA repair enzyme that has both DNA N-glycosylase activity and AP-lyase activity. The DNA N-glycosylase activity releases various damaged pyrimidines from DNA by cleaving the N-glycosidic bond, leaving an AP (apurinic/apyrimidinic) site. The AP-lyase activity cleaves the phosphodiester bond 3' to the AP site by a beta-elimination, leaving a 3'-terminal unsaturated sugar and a product with a terminal 5'-phosphate.</text>
</comment>
<keyword evidence="8 10" id="KW-0234">DNA repair</keyword>
<comment type="similarity">
    <text evidence="1 10">Belongs to the Nth/MutY family.</text>
</comment>